<sequence length="295" mass="33483">MNNILKHKLLILYITLSLIASIFMVLNRSNFVFDLRSIYALGVYPIQSATQNISKAFVYLYTSVTDIFTLQSQLQVLRDRIAELNGTALEYEQLRQENSRLRALLNEAPTDEYPLEYAEIVSKDPQNFYNTIVINKGRAHGIVVGMPVISYKNGYKGLVGKVVEVRKYNSRVLSLIDERSQISVMLDSSKATGIMSGQNPRSTQTHLQYIDLQIDVEEGEKVYTSGMGGVFPSGILVGNVFKVEKKNYGLFHDLYIEPIVDFSTLENVYVIKKIPDREIIMLANEEYEEGEVTNK</sequence>
<dbReference type="HOGENOM" id="CLU_042663_1_0_12"/>
<evidence type="ECO:0000259" key="8">
    <source>
        <dbReference type="Pfam" id="PF04085"/>
    </source>
</evidence>
<dbReference type="GO" id="GO:0005886">
    <property type="term" value="C:plasma membrane"/>
    <property type="evidence" value="ECO:0007669"/>
    <property type="project" value="TreeGrafter"/>
</dbReference>
<keyword evidence="6" id="KW-0175">Coiled coil</keyword>
<evidence type="ECO:0000256" key="5">
    <source>
        <dbReference type="PIRNR" id="PIRNR038471"/>
    </source>
</evidence>
<evidence type="ECO:0000256" key="7">
    <source>
        <dbReference type="SAM" id="Phobius"/>
    </source>
</evidence>
<organism evidence="9 10">
    <name type="scientific">Brachyspira pilosicoli B2904</name>
    <dbReference type="NCBI Taxonomy" id="1133568"/>
    <lineage>
        <taxon>Bacteria</taxon>
        <taxon>Pseudomonadati</taxon>
        <taxon>Spirochaetota</taxon>
        <taxon>Spirochaetia</taxon>
        <taxon>Brachyspirales</taxon>
        <taxon>Brachyspiraceae</taxon>
        <taxon>Brachyspira</taxon>
    </lineage>
</organism>
<dbReference type="InterPro" id="IPR007221">
    <property type="entry name" value="MreC"/>
</dbReference>
<feature type="coiled-coil region" evidence="6">
    <location>
        <begin position="74"/>
        <end position="104"/>
    </location>
</feature>
<dbReference type="PANTHER" id="PTHR34138">
    <property type="entry name" value="CELL SHAPE-DETERMINING PROTEIN MREC"/>
    <property type="match status" value="1"/>
</dbReference>
<dbReference type="NCBIfam" id="TIGR00219">
    <property type="entry name" value="mreC"/>
    <property type="match status" value="1"/>
</dbReference>
<feature type="domain" description="Rod shape-determining protein MreC beta-barrel core" evidence="8">
    <location>
        <begin position="120"/>
        <end position="272"/>
    </location>
</feature>
<keyword evidence="7" id="KW-1133">Transmembrane helix</keyword>
<evidence type="ECO:0000256" key="2">
    <source>
        <dbReference type="ARBA" id="ARBA00013855"/>
    </source>
</evidence>
<keyword evidence="7" id="KW-0812">Transmembrane</keyword>
<accession>J9URP9</accession>
<dbReference type="Proteomes" id="UP000007346">
    <property type="component" value="Chromosome"/>
</dbReference>
<evidence type="ECO:0000256" key="3">
    <source>
        <dbReference type="ARBA" id="ARBA00022960"/>
    </source>
</evidence>
<dbReference type="Gene3D" id="2.40.10.350">
    <property type="entry name" value="Rod shape-determining protein MreC, domain 2"/>
    <property type="match status" value="1"/>
</dbReference>
<evidence type="ECO:0000313" key="9">
    <source>
        <dbReference type="EMBL" id="AFR69653.1"/>
    </source>
</evidence>
<evidence type="ECO:0000256" key="1">
    <source>
        <dbReference type="ARBA" id="ARBA00009369"/>
    </source>
</evidence>
<evidence type="ECO:0000256" key="6">
    <source>
        <dbReference type="SAM" id="Coils"/>
    </source>
</evidence>
<comment type="similarity">
    <text evidence="1 5">Belongs to the MreC family.</text>
</comment>
<dbReference type="PIRSF" id="PIRSF038471">
    <property type="entry name" value="MreC"/>
    <property type="match status" value="1"/>
</dbReference>
<dbReference type="InterPro" id="IPR042175">
    <property type="entry name" value="Cell/Rod_MreC_2"/>
</dbReference>
<dbReference type="Pfam" id="PF04085">
    <property type="entry name" value="MreC"/>
    <property type="match status" value="1"/>
</dbReference>
<comment type="function">
    <text evidence="5">Involved in formation and maintenance of cell shape.</text>
</comment>
<reference evidence="9 10" key="1">
    <citation type="journal article" date="2012" name="BMC Genomics">
        <title>Comparative genomics of Brachyspira pilosicoli strains: genome rearrangements, reductions and correlation of genetic compliment with phenotypic diversity.</title>
        <authorList>
            <person name="Mappley L.J."/>
            <person name="Black M.L."/>
            <person name="Abuoun M."/>
            <person name="Darby A.C."/>
            <person name="Woodward M.J."/>
            <person name="Parkhill J."/>
            <person name="Turner A.K."/>
            <person name="Bellgard M.I."/>
            <person name="La T."/>
            <person name="Phillips N.D."/>
            <person name="La Ragione R.M."/>
            <person name="Hampson D.J."/>
        </authorList>
    </citation>
    <scope>NUCLEOTIDE SEQUENCE [LARGE SCALE GENOMIC DNA]</scope>
    <source>
        <strain evidence="9">B2904</strain>
    </source>
</reference>
<dbReference type="AlphaFoldDB" id="J9URP9"/>
<name>J9URP9_BRAPL</name>
<dbReference type="PANTHER" id="PTHR34138:SF1">
    <property type="entry name" value="CELL SHAPE-DETERMINING PROTEIN MREC"/>
    <property type="match status" value="1"/>
</dbReference>
<dbReference type="EMBL" id="CP003490">
    <property type="protein sequence ID" value="AFR69653.1"/>
    <property type="molecule type" value="Genomic_DNA"/>
</dbReference>
<gene>
    <name evidence="9" type="ORF">B2904_orf297</name>
</gene>
<evidence type="ECO:0000256" key="4">
    <source>
        <dbReference type="ARBA" id="ARBA00032089"/>
    </source>
</evidence>
<keyword evidence="7" id="KW-0472">Membrane</keyword>
<dbReference type="InterPro" id="IPR055342">
    <property type="entry name" value="MreC_beta-barrel_core"/>
</dbReference>
<feature type="transmembrane region" description="Helical" evidence="7">
    <location>
        <begin position="9"/>
        <end position="26"/>
    </location>
</feature>
<dbReference type="InterPro" id="IPR042177">
    <property type="entry name" value="Cell/Rod_1"/>
</dbReference>
<proteinExistence type="inferred from homology"/>
<dbReference type="PATRIC" id="fig|1133568.3.peg.294"/>
<evidence type="ECO:0000313" key="10">
    <source>
        <dbReference type="Proteomes" id="UP000007346"/>
    </source>
</evidence>
<dbReference type="Gene3D" id="2.40.10.340">
    <property type="entry name" value="Rod shape-determining protein MreC, domain 1"/>
    <property type="match status" value="1"/>
</dbReference>
<keyword evidence="3 5" id="KW-0133">Cell shape</keyword>
<protein>
    <recommendedName>
        <fullName evidence="2 5">Cell shape-determining protein MreC</fullName>
    </recommendedName>
    <alternativeName>
        <fullName evidence="4 5">Cell shape protein MreC</fullName>
    </alternativeName>
</protein>
<dbReference type="GO" id="GO:0008360">
    <property type="term" value="P:regulation of cell shape"/>
    <property type="evidence" value="ECO:0007669"/>
    <property type="project" value="UniProtKB-KW"/>
</dbReference>
<dbReference type="KEGG" id="bpj:B2904_orf297"/>